<dbReference type="RefSeq" id="WP_012160285.1">
    <property type="nucleotide sequence ID" value="NC_009922.1"/>
</dbReference>
<dbReference type="Proteomes" id="UP000000269">
    <property type="component" value="Chromosome"/>
</dbReference>
<reference evidence="7" key="1">
    <citation type="submission" date="2007-10" db="EMBL/GenBank/DDBJ databases">
        <title>Complete genome of Alkaliphilus oremlandii OhILAs.</title>
        <authorList>
            <person name="Copeland A."/>
            <person name="Lucas S."/>
            <person name="Lapidus A."/>
            <person name="Barry K."/>
            <person name="Detter J.C."/>
            <person name="Glavina del Rio T."/>
            <person name="Hammon N."/>
            <person name="Israni S."/>
            <person name="Dalin E."/>
            <person name="Tice H."/>
            <person name="Pitluck S."/>
            <person name="Chain P."/>
            <person name="Malfatti S."/>
            <person name="Shin M."/>
            <person name="Vergez L."/>
            <person name="Schmutz J."/>
            <person name="Larimer F."/>
            <person name="Land M."/>
            <person name="Hauser L."/>
            <person name="Kyrpides N."/>
            <person name="Mikhailova N."/>
            <person name="Stolz J.F."/>
            <person name="Dawson A."/>
            <person name="Fisher E."/>
            <person name="Crable B."/>
            <person name="Perera E."/>
            <person name="Lisak J."/>
            <person name="Ranganathan M."/>
            <person name="Basu P."/>
            <person name="Richardson P."/>
        </authorList>
    </citation>
    <scope>NUCLEOTIDE SEQUENCE [LARGE SCALE GENOMIC DNA]</scope>
    <source>
        <strain evidence="7">OhILAs</strain>
    </source>
</reference>
<dbReference type="Pfam" id="PF01909">
    <property type="entry name" value="NTP_transf_2"/>
    <property type="match status" value="1"/>
</dbReference>
<evidence type="ECO:0000259" key="5">
    <source>
        <dbReference type="Pfam" id="PF13427"/>
    </source>
</evidence>
<dbReference type="InterPro" id="IPR002934">
    <property type="entry name" value="Polymerase_NTP_transf_dom"/>
</dbReference>
<dbReference type="CDD" id="cd05403">
    <property type="entry name" value="NT_KNTase_like"/>
    <property type="match status" value="1"/>
</dbReference>
<sequence>MSDLNKKIIPTEATQALEVIKELLGNAVVGVYLFGSAVEGGLRIHSDVDVLVIVNQRLTEIKRRKLVTRFMTISGKIGNKDSVRPLEVTIINRVDVVPWQYPPKNELIYGEWLRDEFEQGKIPEPVYDPDLAIVLNQVRNNSISLLGQNASEILEPVPMTDIRRAIMDSLPGLIGSIKGDECNVILTLARMWLTVAVGEISPKDVAAEWAIPKLSEEQAAVLSLARKAYRGEYVDEWEGLSSEVAAVVNHMKKSIESCLGICEERGQKRSMVSANVK</sequence>
<keyword evidence="7" id="KW-1185">Reference proteome</keyword>
<accession>A8MJJ6</accession>
<evidence type="ECO:0000256" key="1">
    <source>
        <dbReference type="ARBA" id="ARBA00022679"/>
    </source>
</evidence>
<keyword evidence="1 6" id="KW-0808">Transferase</keyword>
<evidence type="ECO:0000259" key="4">
    <source>
        <dbReference type="Pfam" id="PF01909"/>
    </source>
</evidence>
<dbReference type="InterPro" id="IPR024172">
    <property type="entry name" value="AadA/Aad9"/>
</dbReference>
<dbReference type="GO" id="GO:0046677">
    <property type="term" value="P:response to antibiotic"/>
    <property type="evidence" value="ECO:0007669"/>
    <property type="project" value="UniProtKB-KW"/>
</dbReference>
<dbReference type="HOGENOM" id="CLU_071584_0_1_9"/>
<keyword evidence="6" id="KW-0548">Nucleotidyltransferase</keyword>
<dbReference type="Gene3D" id="3.30.460.10">
    <property type="entry name" value="Beta Polymerase, domain 2"/>
    <property type="match status" value="1"/>
</dbReference>
<dbReference type="Pfam" id="PF13427">
    <property type="entry name" value="AadA_C"/>
    <property type="match status" value="1"/>
</dbReference>
<keyword evidence="2" id="KW-0046">Antibiotic resistance</keyword>
<dbReference type="GO" id="GO:0009012">
    <property type="term" value="F:aminoglycoside 3''-adenylyltransferase activity"/>
    <property type="evidence" value="ECO:0007669"/>
    <property type="project" value="UniProtKB-EC"/>
</dbReference>
<dbReference type="NCBIfam" id="NF012212">
    <property type="entry name" value="ANT_9"/>
    <property type="match status" value="1"/>
</dbReference>
<feature type="domain" description="Polymerase nucleotidyl transferase" evidence="4">
    <location>
        <begin position="15"/>
        <end position="98"/>
    </location>
</feature>
<proteinExistence type="predicted"/>
<dbReference type="GO" id="GO:0070566">
    <property type="term" value="F:adenylyltransferase activity"/>
    <property type="evidence" value="ECO:0007669"/>
    <property type="project" value="InterPro"/>
</dbReference>
<dbReference type="NCBIfam" id="NF010309">
    <property type="entry name" value="PRK13746.1"/>
    <property type="match status" value="1"/>
</dbReference>
<evidence type="ECO:0000256" key="2">
    <source>
        <dbReference type="ARBA" id="ARBA00023251"/>
    </source>
</evidence>
<dbReference type="eggNOG" id="COG1708">
    <property type="taxonomic scope" value="Bacteria"/>
</dbReference>
<dbReference type="STRING" id="350688.Clos_2446"/>
<protein>
    <submittedName>
        <fullName evidence="6">3''-adenylyltransferase</fullName>
        <ecNumber evidence="6">2.7.7.47</ecNumber>
    </submittedName>
</protein>
<comment type="catalytic activity">
    <reaction evidence="3">
        <text>spectinomycin + ATP = 9-O-adenylylspectinomycin + diphosphate</text>
        <dbReference type="Rhea" id="RHEA:63228"/>
        <dbReference type="ChEBI" id="CHEBI:30616"/>
        <dbReference type="ChEBI" id="CHEBI:33019"/>
        <dbReference type="ChEBI" id="CHEBI:146260"/>
        <dbReference type="ChEBI" id="CHEBI:146261"/>
    </reaction>
</comment>
<evidence type="ECO:0000313" key="6">
    <source>
        <dbReference type="EMBL" id="ABW19978.1"/>
    </source>
</evidence>
<dbReference type="EC" id="2.7.7.47" evidence="6"/>
<dbReference type="OrthoDB" id="5643411at2"/>
<gene>
    <name evidence="6" type="ordered locus">Clos_2446</name>
</gene>
<dbReference type="PIRSF" id="PIRSF000819">
    <property type="entry name" value="Streptomycin_3-adenylyltransf"/>
    <property type="match status" value="1"/>
</dbReference>
<dbReference type="InterPro" id="IPR025184">
    <property type="entry name" value="AadA_C"/>
</dbReference>
<evidence type="ECO:0000313" key="7">
    <source>
        <dbReference type="Proteomes" id="UP000000269"/>
    </source>
</evidence>
<dbReference type="KEGG" id="aoe:Clos_2446"/>
<dbReference type="AlphaFoldDB" id="A8MJJ6"/>
<organism evidence="6 7">
    <name type="scientific">Alkaliphilus oremlandii (strain OhILAs)</name>
    <name type="common">Clostridium oremlandii (strain OhILAs)</name>
    <dbReference type="NCBI Taxonomy" id="350688"/>
    <lineage>
        <taxon>Bacteria</taxon>
        <taxon>Bacillati</taxon>
        <taxon>Bacillota</taxon>
        <taxon>Clostridia</taxon>
        <taxon>Peptostreptococcales</taxon>
        <taxon>Natronincolaceae</taxon>
        <taxon>Alkaliphilus</taxon>
    </lineage>
</organism>
<name>A8MJJ6_ALKOO</name>
<feature type="domain" description="Adenylyltransferase AadA C-terminal" evidence="5">
    <location>
        <begin position="152"/>
        <end position="253"/>
    </location>
</feature>
<evidence type="ECO:0000256" key="3">
    <source>
        <dbReference type="ARBA" id="ARBA00047831"/>
    </source>
</evidence>
<dbReference type="InterPro" id="IPR043519">
    <property type="entry name" value="NT_sf"/>
</dbReference>
<dbReference type="SUPFAM" id="SSF81301">
    <property type="entry name" value="Nucleotidyltransferase"/>
    <property type="match status" value="1"/>
</dbReference>
<dbReference type="EMBL" id="CP000853">
    <property type="protein sequence ID" value="ABW19978.1"/>
    <property type="molecule type" value="Genomic_DNA"/>
</dbReference>